<keyword evidence="2" id="KW-1185">Reference proteome</keyword>
<accession>A0ABR4PNA8</accession>
<comment type="caution">
    <text evidence="1">The sequence shown here is derived from an EMBL/GenBank/DDBJ whole genome shotgun (WGS) entry which is preliminary data.</text>
</comment>
<proteinExistence type="predicted"/>
<sequence length="38" mass="4222">MYPSPRICLDLVPLSSFLSKRVNSDPNTPSDLGTLQMQ</sequence>
<gene>
    <name evidence="1" type="ORF">PVAG01_03697</name>
</gene>
<reference evidence="1 2" key="1">
    <citation type="submission" date="2024-06" db="EMBL/GenBank/DDBJ databases">
        <title>Complete genome of Phlyctema vagabunda strain 19-DSS-EL-015.</title>
        <authorList>
            <person name="Fiorenzani C."/>
        </authorList>
    </citation>
    <scope>NUCLEOTIDE SEQUENCE [LARGE SCALE GENOMIC DNA]</scope>
    <source>
        <strain evidence="1 2">19-DSS-EL-015</strain>
    </source>
</reference>
<protein>
    <submittedName>
        <fullName evidence="1">Uncharacterized protein</fullName>
    </submittedName>
</protein>
<evidence type="ECO:0000313" key="2">
    <source>
        <dbReference type="Proteomes" id="UP001629113"/>
    </source>
</evidence>
<organism evidence="1 2">
    <name type="scientific">Phlyctema vagabunda</name>
    <dbReference type="NCBI Taxonomy" id="108571"/>
    <lineage>
        <taxon>Eukaryota</taxon>
        <taxon>Fungi</taxon>
        <taxon>Dikarya</taxon>
        <taxon>Ascomycota</taxon>
        <taxon>Pezizomycotina</taxon>
        <taxon>Leotiomycetes</taxon>
        <taxon>Helotiales</taxon>
        <taxon>Dermateaceae</taxon>
        <taxon>Phlyctema</taxon>
    </lineage>
</organism>
<dbReference type="Proteomes" id="UP001629113">
    <property type="component" value="Unassembled WGS sequence"/>
</dbReference>
<evidence type="ECO:0000313" key="1">
    <source>
        <dbReference type="EMBL" id="KAL3424416.1"/>
    </source>
</evidence>
<name>A0ABR4PNA8_9HELO</name>
<dbReference type="EMBL" id="JBFCZG010000003">
    <property type="protein sequence ID" value="KAL3424416.1"/>
    <property type="molecule type" value="Genomic_DNA"/>
</dbReference>